<evidence type="ECO:0000313" key="7">
    <source>
        <dbReference type="EMBL" id="NVN49737.1"/>
    </source>
</evidence>
<dbReference type="EMBL" id="JABFYL010000018">
    <property type="protein sequence ID" value="NVN49737.1"/>
    <property type="molecule type" value="Genomic_DNA"/>
</dbReference>
<dbReference type="Proteomes" id="UP000570517">
    <property type="component" value="Unassembled WGS sequence"/>
</dbReference>
<feature type="transmembrane region" description="Helical" evidence="5">
    <location>
        <begin position="202"/>
        <end position="222"/>
    </location>
</feature>
<protein>
    <recommendedName>
        <fullName evidence="6">Major facilitator superfamily (MFS) profile domain-containing protein</fullName>
    </recommendedName>
</protein>
<feature type="transmembrane region" description="Helical" evidence="5">
    <location>
        <begin position="135"/>
        <end position="155"/>
    </location>
</feature>
<feature type="transmembrane region" description="Helical" evidence="5">
    <location>
        <begin position="266"/>
        <end position="284"/>
    </location>
</feature>
<dbReference type="PANTHER" id="PTHR23537:SF1">
    <property type="entry name" value="SUGAR TRANSPORTER"/>
    <property type="match status" value="1"/>
</dbReference>
<dbReference type="Gene3D" id="1.20.1250.20">
    <property type="entry name" value="MFS general substrate transporter like domains"/>
    <property type="match status" value="1"/>
</dbReference>
<dbReference type="InterPro" id="IPR036259">
    <property type="entry name" value="MFS_trans_sf"/>
</dbReference>
<comment type="subcellular location">
    <subcellularLocation>
        <location evidence="1">Cell membrane</location>
        <topology evidence="1">Multi-pass membrane protein</topology>
    </subcellularLocation>
</comment>
<feature type="domain" description="Major facilitator superfamily (MFS) profile" evidence="6">
    <location>
        <begin position="9"/>
        <end position="378"/>
    </location>
</feature>
<evidence type="ECO:0000256" key="2">
    <source>
        <dbReference type="ARBA" id="ARBA00022692"/>
    </source>
</evidence>
<dbReference type="GO" id="GO:0005886">
    <property type="term" value="C:plasma membrane"/>
    <property type="evidence" value="ECO:0007669"/>
    <property type="project" value="UniProtKB-SubCell"/>
</dbReference>
<name>A0A850PLY5_9MYCO</name>
<feature type="transmembrane region" description="Helical" evidence="5">
    <location>
        <begin position="74"/>
        <end position="92"/>
    </location>
</feature>
<feature type="transmembrane region" description="Helical" evidence="5">
    <location>
        <begin position="234"/>
        <end position="254"/>
    </location>
</feature>
<evidence type="ECO:0000313" key="8">
    <source>
        <dbReference type="Proteomes" id="UP000570517"/>
    </source>
</evidence>
<dbReference type="Pfam" id="PF06779">
    <property type="entry name" value="MFS_4"/>
    <property type="match status" value="1"/>
</dbReference>
<dbReference type="PROSITE" id="PS51257">
    <property type="entry name" value="PROKAR_LIPOPROTEIN"/>
    <property type="match status" value="1"/>
</dbReference>
<dbReference type="GO" id="GO:0022857">
    <property type="term" value="F:transmembrane transporter activity"/>
    <property type="evidence" value="ECO:0007669"/>
    <property type="project" value="InterPro"/>
</dbReference>
<feature type="transmembrane region" description="Helical" evidence="5">
    <location>
        <begin position="98"/>
        <end position="123"/>
    </location>
</feature>
<feature type="transmembrane region" description="Helical" evidence="5">
    <location>
        <begin position="290"/>
        <end position="311"/>
    </location>
</feature>
<keyword evidence="3 5" id="KW-1133">Transmembrane helix</keyword>
<accession>A0A850PLY5</accession>
<evidence type="ECO:0000259" key="6">
    <source>
        <dbReference type="PROSITE" id="PS50850"/>
    </source>
</evidence>
<keyword evidence="8" id="KW-1185">Reference proteome</keyword>
<dbReference type="PROSITE" id="PS50850">
    <property type="entry name" value="MFS"/>
    <property type="match status" value="1"/>
</dbReference>
<keyword evidence="4 5" id="KW-0472">Membrane</keyword>
<organism evidence="7 8">
    <name type="scientific">Mycolicibacterium hippocampi</name>
    <dbReference type="NCBI Taxonomy" id="659824"/>
    <lineage>
        <taxon>Bacteria</taxon>
        <taxon>Bacillati</taxon>
        <taxon>Actinomycetota</taxon>
        <taxon>Actinomycetes</taxon>
        <taxon>Mycobacteriales</taxon>
        <taxon>Mycobacteriaceae</taxon>
        <taxon>Mycolicibacterium</taxon>
    </lineage>
</organism>
<feature type="transmembrane region" description="Helical" evidence="5">
    <location>
        <begin position="353"/>
        <end position="373"/>
    </location>
</feature>
<dbReference type="InterPro" id="IPR010645">
    <property type="entry name" value="MFS_4"/>
</dbReference>
<keyword evidence="2 5" id="KW-0812">Transmembrane</keyword>
<dbReference type="RefSeq" id="WP_178358110.1">
    <property type="nucleotide sequence ID" value="NZ_JABFYL010000018.1"/>
</dbReference>
<dbReference type="SUPFAM" id="SSF103473">
    <property type="entry name" value="MFS general substrate transporter"/>
    <property type="match status" value="1"/>
</dbReference>
<evidence type="ECO:0000256" key="3">
    <source>
        <dbReference type="ARBA" id="ARBA00022989"/>
    </source>
</evidence>
<reference evidence="7 8" key="1">
    <citation type="submission" date="2020-05" db="EMBL/GenBank/DDBJ databases">
        <title>Draft genome sequence of Mycobacterium hippocampi DL, isolated from European seabass, Dicentrarchus labrax, reared in fish farms.</title>
        <authorList>
            <person name="Stathopoulou P."/>
            <person name="Asimakis E."/>
            <person name="Tzokas K."/>
            <person name="Batargias C."/>
            <person name="Tsiamis G."/>
        </authorList>
    </citation>
    <scope>NUCLEOTIDE SEQUENCE [LARGE SCALE GENOMIC DNA]</scope>
    <source>
        <strain evidence="7 8">DL</strain>
    </source>
</reference>
<gene>
    <name evidence="7" type="ORF">HLY00_36</name>
</gene>
<evidence type="ECO:0000256" key="4">
    <source>
        <dbReference type="ARBA" id="ARBA00023136"/>
    </source>
</evidence>
<dbReference type="PANTHER" id="PTHR23537">
    <property type="match status" value="1"/>
</dbReference>
<comment type="caution">
    <text evidence="7">The sequence shown here is derived from an EMBL/GenBank/DDBJ whole genome shotgun (WGS) entry which is preliminary data.</text>
</comment>
<sequence length="384" mass="38766">MQRSFYSLVASGAALIACCYGFARFAYGLFTPVLTEEFGLSSTLVGTIAAGSYVGYCVAIIASATLTRRLGPRLVAIGAGVVATLGMTMVALATSALILAVGVLIAGSSTGIASPPLAAAIAHRISGAAGDRAQTIVNAGTGVGVLVSGPIAFALFDQWRLAWGVYAVIAAVTTIWVAFNVGDTSDSAVEPVQVQRWRTGSFGLVLASLLTGLGSITVWSFGRDQISTGGSASVAVASIAWMVLGAAGIAGAFGGDLAQRIGLRHAWVGTTLAMSCATVVLAIAPWNIVAIMLSVSIFGAAYIGLTGLLLVWSTRVYPDSPSFGVGLSFFMIALGQALGAPTAGALIDAHGATATFILFAMTGATAAVVRPVTAAATASLDRQH</sequence>
<proteinExistence type="predicted"/>
<feature type="transmembrane region" description="Helical" evidence="5">
    <location>
        <begin position="161"/>
        <end position="181"/>
    </location>
</feature>
<evidence type="ECO:0000256" key="1">
    <source>
        <dbReference type="ARBA" id="ARBA00004651"/>
    </source>
</evidence>
<feature type="transmembrane region" description="Helical" evidence="5">
    <location>
        <begin position="323"/>
        <end position="347"/>
    </location>
</feature>
<dbReference type="InterPro" id="IPR020846">
    <property type="entry name" value="MFS_dom"/>
</dbReference>
<dbReference type="AlphaFoldDB" id="A0A850PLY5"/>
<evidence type="ECO:0000256" key="5">
    <source>
        <dbReference type="SAM" id="Phobius"/>
    </source>
</evidence>
<feature type="transmembrane region" description="Helical" evidence="5">
    <location>
        <begin position="38"/>
        <end position="62"/>
    </location>
</feature>